<keyword evidence="16" id="KW-1015">Disulfide bond</keyword>
<evidence type="ECO:0000256" key="17">
    <source>
        <dbReference type="ARBA" id="ARBA00023180"/>
    </source>
</evidence>
<keyword evidence="17" id="KW-0325">Glycoprotein</keyword>
<dbReference type="InterPro" id="IPR024571">
    <property type="entry name" value="ERAP1-like_C_dom"/>
</dbReference>
<reference evidence="29" key="1">
    <citation type="submission" date="2025-08" db="UniProtKB">
        <authorList>
            <consortium name="RefSeq"/>
        </authorList>
    </citation>
    <scope>IDENTIFICATION</scope>
    <source>
        <strain evidence="29">15085-1641.00</strain>
        <tissue evidence="29">Whole body</tissue>
    </source>
</reference>
<protein>
    <recommendedName>
        <fullName evidence="5">Aminopeptidase N</fullName>
        <ecNumber evidence="4">3.4.11.2</ecNumber>
    </recommendedName>
    <alternativeName>
        <fullName evidence="19">Microsomal aminopeptidase</fullName>
    </alternativeName>
</protein>
<accession>A0A6J2SSC2</accession>
<evidence type="ECO:0000256" key="16">
    <source>
        <dbReference type="ARBA" id="ARBA00023157"/>
    </source>
</evidence>
<dbReference type="InterPro" id="IPR050344">
    <property type="entry name" value="Peptidase_M1_aminopeptidases"/>
</dbReference>
<feature type="binding site" evidence="21">
    <location>
        <position position="1362"/>
    </location>
    <ligand>
        <name>Zn(2+)</name>
        <dbReference type="ChEBI" id="CHEBI:29105"/>
        <note>catalytic</note>
    </ligand>
</feature>
<keyword evidence="15 23" id="KW-0472">Membrane</keyword>
<evidence type="ECO:0000256" key="6">
    <source>
        <dbReference type="ARBA" id="ARBA00022438"/>
    </source>
</evidence>
<dbReference type="GO" id="GO:0005615">
    <property type="term" value="C:extracellular space"/>
    <property type="evidence" value="ECO:0007669"/>
    <property type="project" value="TreeGrafter"/>
</dbReference>
<feature type="site" description="Transition state stabilizer" evidence="22">
    <location>
        <position position="1425"/>
    </location>
</feature>
<dbReference type="Gene3D" id="2.60.40.1730">
    <property type="entry name" value="tricorn interacting facor f3 domain"/>
    <property type="match status" value="2"/>
</dbReference>
<dbReference type="InterPro" id="IPR014782">
    <property type="entry name" value="Peptidase_M1_dom"/>
</dbReference>
<dbReference type="FunFam" id="1.10.390.10:FF:000013">
    <property type="entry name" value="Aminopeptidase N"/>
    <property type="match status" value="2"/>
</dbReference>
<dbReference type="GO" id="GO:0098552">
    <property type="term" value="C:side of membrane"/>
    <property type="evidence" value="ECO:0007669"/>
    <property type="project" value="UniProtKB-KW"/>
</dbReference>
<dbReference type="CDD" id="cd09601">
    <property type="entry name" value="M1_APN-Q_like"/>
    <property type="match status" value="2"/>
</dbReference>
<dbReference type="SUPFAM" id="SSF55486">
    <property type="entry name" value="Metalloproteases ('zincins'), catalytic domain"/>
    <property type="match status" value="2"/>
</dbReference>
<dbReference type="GO" id="GO:0070006">
    <property type="term" value="F:metalloaminopeptidase activity"/>
    <property type="evidence" value="ECO:0007669"/>
    <property type="project" value="TreeGrafter"/>
</dbReference>
<feature type="domain" description="ERAP1-like C-terminal" evidence="26">
    <location>
        <begin position="601"/>
        <end position="908"/>
    </location>
</feature>
<keyword evidence="12" id="KW-0378">Hydrolase</keyword>
<dbReference type="InterPro" id="IPR045357">
    <property type="entry name" value="Aminopeptidase_N-like_N"/>
</dbReference>
<dbReference type="OrthoDB" id="510539at2759"/>
<dbReference type="PANTHER" id="PTHR11533">
    <property type="entry name" value="PROTEASE M1 ZINC METALLOPROTEASE"/>
    <property type="match status" value="1"/>
</dbReference>
<dbReference type="KEGG" id="dhe:111605455"/>
<evidence type="ECO:0000256" key="21">
    <source>
        <dbReference type="PIRSR" id="PIRSR634016-3"/>
    </source>
</evidence>
<evidence type="ECO:0000259" key="27">
    <source>
        <dbReference type="Pfam" id="PF17900"/>
    </source>
</evidence>
<evidence type="ECO:0000256" key="13">
    <source>
        <dbReference type="ARBA" id="ARBA00022833"/>
    </source>
</evidence>
<dbReference type="PANTHER" id="PTHR11533:SF290">
    <property type="entry name" value="AMINOPEPTIDASE"/>
    <property type="match status" value="1"/>
</dbReference>
<dbReference type="FunFam" id="1.25.50.20:FF:000001">
    <property type="entry name" value="Aminopeptidase"/>
    <property type="match status" value="2"/>
</dbReference>
<feature type="domain" description="Aminopeptidase N-like N-terminal" evidence="27">
    <location>
        <begin position="79"/>
        <end position="264"/>
    </location>
</feature>
<evidence type="ECO:0000256" key="18">
    <source>
        <dbReference type="ARBA" id="ARBA00023288"/>
    </source>
</evidence>
<evidence type="ECO:0000256" key="22">
    <source>
        <dbReference type="PIRSR" id="PIRSR634016-4"/>
    </source>
</evidence>
<dbReference type="Proteomes" id="UP000504633">
    <property type="component" value="Unplaced"/>
</dbReference>
<evidence type="ECO:0000256" key="24">
    <source>
        <dbReference type="SAM" id="SignalP"/>
    </source>
</evidence>
<dbReference type="InterPro" id="IPR001930">
    <property type="entry name" value="Peptidase_M1"/>
</dbReference>
<evidence type="ECO:0000256" key="23">
    <source>
        <dbReference type="SAM" id="Phobius"/>
    </source>
</evidence>
<keyword evidence="18" id="KW-0449">Lipoprotein</keyword>
<dbReference type="InterPro" id="IPR027268">
    <property type="entry name" value="Peptidase_M4/M1_CTD_sf"/>
</dbReference>
<evidence type="ECO:0000313" key="29">
    <source>
        <dbReference type="RefSeq" id="XP_030080648.1"/>
    </source>
</evidence>
<dbReference type="GO" id="GO:0043171">
    <property type="term" value="P:peptide catabolic process"/>
    <property type="evidence" value="ECO:0007669"/>
    <property type="project" value="TreeGrafter"/>
</dbReference>
<evidence type="ECO:0000256" key="11">
    <source>
        <dbReference type="ARBA" id="ARBA00022729"/>
    </source>
</evidence>
<evidence type="ECO:0000256" key="4">
    <source>
        <dbReference type="ARBA" id="ARBA00012564"/>
    </source>
</evidence>
<dbReference type="GO" id="GO:0005886">
    <property type="term" value="C:plasma membrane"/>
    <property type="evidence" value="ECO:0007669"/>
    <property type="project" value="UniProtKB-SubCell"/>
</dbReference>
<gene>
    <name evidence="29" type="primary">LOC111605455</name>
</gene>
<comment type="cofactor">
    <cofactor evidence="21">
        <name>Zn(2+)</name>
        <dbReference type="ChEBI" id="CHEBI:29105"/>
    </cofactor>
    <text evidence="21">Binds 1 zinc ion per subunit.</text>
</comment>
<organism evidence="28 29">
    <name type="scientific">Drosophila hydei</name>
    <name type="common">Fruit fly</name>
    <dbReference type="NCBI Taxonomy" id="7224"/>
    <lineage>
        <taxon>Eukaryota</taxon>
        <taxon>Metazoa</taxon>
        <taxon>Ecdysozoa</taxon>
        <taxon>Arthropoda</taxon>
        <taxon>Hexapoda</taxon>
        <taxon>Insecta</taxon>
        <taxon>Pterygota</taxon>
        <taxon>Neoptera</taxon>
        <taxon>Endopterygota</taxon>
        <taxon>Diptera</taxon>
        <taxon>Brachycera</taxon>
        <taxon>Muscomorpha</taxon>
        <taxon>Ephydroidea</taxon>
        <taxon>Drosophilidae</taxon>
        <taxon>Drosophila</taxon>
    </lineage>
</organism>
<evidence type="ECO:0000256" key="10">
    <source>
        <dbReference type="ARBA" id="ARBA00022723"/>
    </source>
</evidence>
<keyword evidence="9" id="KW-0645">Protease</keyword>
<dbReference type="FunFam" id="2.60.40.1910:FF:000008">
    <property type="entry name" value="Aminopeptidase"/>
    <property type="match status" value="2"/>
</dbReference>
<dbReference type="InterPro" id="IPR034016">
    <property type="entry name" value="M1_APN-typ"/>
</dbReference>
<dbReference type="GO" id="GO:0016285">
    <property type="term" value="F:alanyl aminopeptidase activity"/>
    <property type="evidence" value="ECO:0007669"/>
    <property type="project" value="UniProtKB-EC"/>
</dbReference>
<keyword evidence="7" id="KW-1003">Cell membrane</keyword>
<feature type="active site" description="Proton acceptor" evidence="20">
    <location>
        <position position="1340"/>
    </location>
</feature>
<evidence type="ECO:0000256" key="12">
    <source>
        <dbReference type="ARBA" id="ARBA00022801"/>
    </source>
</evidence>
<dbReference type="GO" id="GO:0006508">
    <property type="term" value="P:proteolysis"/>
    <property type="evidence" value="ECO:0007669"/>
    <property type="project" value="UniProtKB-KW"/>
</dbReference>
<dbReference type="Gene3D" id="2.60.40.1910">
    <property type="match status" value="2"/>
</dbReference>
<feature type="transmembrane region" description="Helical" evidence="23">
    <location>
        <begin position="991"/>
        <end position="1010"/>
    </location>
</feature>
<comment type="subcellular location">
    <subcellularLocation>
        <location evidence="2">Cell membrane</location>
        <topology evidence="2">Lipid-anchor</topology>
        <topology evidence="2">GPI-anchor</topology>
    </subcellularLocation>
</comment>
<dbReference type="RefSeq" id="XP_030080648.1">
    <property type="nucleotide sequence ID" value="XM_030224788.1"/>
</dbReference>
<evidence type="ECO:0000313" key="28">
    <source>
        <dbReference type="Proteomes" id="UP000504633"/>
    </source>
</evidence>
<sequence>MLHIHLKKRGPLNMARRLVNSWPLLLLLVAASQQASLIPPPVDDVAQLETKGDQSLAGYIESRVDDNSQTNYRLPNNTVPISYNVELWTEVHNGTREFRGVAKIDIQVVEDTKTITLHYREIDEFGSTIQSKDIASSQPIPVVSTLASREFLVLTHTDTLKAGTNWTVVITYTSKLRSDMGGFYMSSYEDDDGTVHYLATTQFESTNARHAFPCYDEPAKRANFTITIHHDPSYTAISNMPVDDIASSAGTTVFQTTPKMSTYLIAFIVSDFESTGGELNNLPQRVFSRKGKQNEQEWALWSGLVVESSLAKYLGVPFALPKLDQAGIPDFSAGAMENWGLATYREQYMWWTKEQSTVNLKTSISNIIGHEYAHMWFGDLVSIKWWTYLWLKEGFATLFSYESNDIAFPEWDTYQIFHVSDYYSALINDAFLTTPMSHYVQTPSEISNRYGTISYAKPACVLYMFKNAFTDAVFRRGLNLYLSKHQYNSTDEWDLFASLQNAADELTFPLPYGVADIFSSWSTQVGFPLLTVQRNYDAGTFTVKQQRYLNDKDKANEDTWYVPINFATASSPDYRQTKASHYVAKVKEQTISDVKIGKEDWLLLNKQSSGFYRILYDEQNYRLIAQGLRDEPYAFHTRNRAQLIHDAYRFVDTGRLSQSILLDLMSYLRNEYQYAPWYTASSIFNIYDTYLRGDANYVHFRQFVIELVEDIFSKLGVNEIPGEHYLNNYLRVIVLNLACQVGSAKCTQQAHKKLQQFLEDGVVIEPTLRTQAFCAGLRQAEDTTFDLTFNMLLASKNGNDRGTLISSLGCSQNANQLKKFVESSLDKNNSLSSYERTILINAAHTRSETGMTVSLDFLDANWKAYGDLNESQKPLDTALRSIANSVVNESQKNRLTALLDKIKTNGPEYLADNTEASVQAAMKGNFDWLDVHRQPIMNWIVAYRTNGSSSLSASLLIVLATLLTLLYHEFHLANERALLSCCRTVDNMTRVFIPILVLLLVLATTLASVVRQFPPFELQQQFIAYPNLRLPVRPEKESYRLPNNTEPLEYNIDLTTNVHKGETEFQGTVIISLKVLEPSTDIVVHARQLEILTVTIRKSNAAESTAVPLDVEEDKDREFLKLSAQDLTFEQDTTWLLTIKYKGNLRTDNGGFYLSSYTDETGATKYLATTQFESTDARHAFPCYDEPAKRANFTITIHHDPSYNAISNMPVDASKTSTGTTAFQSTVKMSSYLVAFIVSEFVYSEGELNDLPQRVFSRKGTEHEQEWALTTGMLVEKRLSGYFDVPFTLPKLDQAAIPDFAAGAMENWGLATYREEYLLYNVENSTINTQTNIATIEAHEDAHMWFGDLVAIEWWSYLWLKEGFATLFEILAVDLAYPEWDIFQYFHIDSYQGAMIADGNPSVRPMTYYVEDPSDIELLYDSIAYAKAGSVLDMWRHALTNTVFQRGLHNYLVKKAYSAANETDLFDAISLAARELNYPVQAPVGDMLTSWTRQGGLPLLTVERNYNDGSFTIKQQQYTTNKDVETSKSWYVPVNYAVQSNPDFRQTEATHYLIKEKDLGIIDAKLKSDEWLILNKQSTGYYRINYDARNWQLISEGLADRPYKIHPRNRAQLIDDAYRFATSGRLAHGVLLQLLTYLPQENQYAPWSTANVVISLFNRYLSGDGSYDNFKFYVAALVSDQFDKFGVNDINGEHHLTKFTRNVVINIACLAGLKTCLDETHAKLFALVEQGTPIQPNLQMPVYCNGLKQADDQVFDFVYDKLMTSTNQAERRLLISALGCAQDEKQLHKYVSSSIDLTNQLLIQERYTLLNPTYSRGPVGLNVCIDFLLNNWEAYAKLSSGTGGINPLYIDIVLMSTYVVNDSQRAKLQELIDEVKDSSYVSSILQTSVDTIVDANMAWLATNRGPIMSWVTSFRNGSPALTASGLAIALCLFVAKLF</sequence>
<keyword evidence="23" id="KW-1133">Transmembrane helix</keyword>
<dbReference type="GO" id="GO:0008270">
    <property type="term" value="F:zinc ion binding"/>
    <property type="evidence" value="ECO:0007669"/>
    <property type="project" value="InterPro"/>
</dbReference>
<feature type="transmembrane region" description="Helical" evidence="23">
    <location>
        <begin position="951"/>
        <end position="970"/>
    </location>
</feature>
<feature type="domain" description="Aminopeptidase N-like N-terminal" evidence="27">
    <location>
        <begin position="1047"/>
        <end position="1233"/>
    </location>
</feature>
<keyword evidence="8" id="KW-0336">GPI-anchor</keyword>
<evidence type="ECO:0000256" key="15">
    <source>
        <dbReference type="ARBA" id="ARBA00023136"/>
    </source>
</evidence>
<comment type="similarity">
    <text evidence="3">Belongs to the peptidase M1 family.</text>
</comment>
<dbReference type="Pfam" id="PF11838">
    <property type="entry name" value="ERAP1_C"/>
    <property type="match status" value="2"/>
</dbReference>
<keyword evidence="28" id="KW-1185">Reference proteome</keyword>
<dbReference type="Pfam" id="PF17900">
    <property type="entry name" value="Peptidase_M1_N"/>
    <property type="match status" value="2"/>
</dbReference>
<feature type="domain" description="Peptidase M1 membrane alanine aminopeptidase" evidence="25">
    <location>
        <begin position="310"/>
        <end position="521"/>
    </location>
</feature>
<dbReference type="EC" id="3.4.11.2" evidence="4"/>
<evidence type="ECO:0000256" key="5">
    <source>
        <dbReference type="ARBA" id="ARBA00015611"/>
    </source>
</evidence>
<evidence type="ECO:0000256" key="20">
    <source>
        <dbReference type="PIRSR" id="PIRSR634016-1"/>
    </source>
</evidence>
<feature type="signal peptide" evidence="24">
    <location>
        <begin position="1"/>
        <end position="37"/>
    </location>
</feature>
<feature type="domain" description="Peptidase M1 membrane alanine aminopeptidase" evidence="25">
    <location>
        <begin position="1279"/>
        <end position="1474"/>
    </location>
</feature>
<dbReference type="Pfam" id="PF01433">
    <property type="entry name" value="Peptidase_M1"/>
    <property type="match status" value="2"/>
</dbReference>
<keyword evidence="13 21" id="KW-0862">Zinc</keyword>
<dbReference type="OMA" id="HEIMSTW"/>
<comment type="catalytic activity">
    <reaction evidence="1">
        <text>Release of an N-terminal amino acid, Xaa-|-Yaa- from a peptide, amide or arylamide. Xaa is preferably Ala, but may be most amino acids including Pro (slow action). When a terminal hydrophobic residue is followed by a prolyl residue, the two may be released as an intact Xaa-Pro dipeptide.</text>
        <dbReference type="EC" id="3.4.11.2"/>
    </reaction>
</comment>
<evidence type="ECO:0000256" key="14">
    <source>
        <dbReference type="ARBA" id="ARBA00023049"/>
    </source>
</evidence>
<evidence type="ECO:0000259" key="26">
    <source>
        <dbReference type="Pfam" id="PF11838"/>
    </source>
</evidence>
<dbReference type="InterPro" id="IPR042097">
    <property type="entry name" value="Aminopeptidase_N-like_N_sf"/>
</dbReference>
<evidence type="ECO:0000256" key="3">
    <source>
        <dbReference type="ARBA" id="ARBA00010136"/>
    </source>
</evidence>
<dbReference type="SUPFAM" id="SSF63737">
    <property type="entry name" value="Leukotriene A4 hydrolase N-terminal domain"/>
    <property type="match status" value="2"/>
</dbReference>
<name>A0A6J2SSC2_DROHY</name>
<evidence type="ECO:0000256" key="7">
    <source>
        <dbReference type="ARBA" id="ARBA00022475"/>
    </source>
</evidence>
<evidence type="ECO:0000259" key="25">
    <source>
        <dbReference type="Pfam" id="PF01433"/>
    </source>
</evidence>
<keyword evidence="11 24" id="KW-0732">Signal</keyword>
<dbReference type="Gene3D" id="1.25.50.20">
    <property type="match status" value="2"/>
</dbReference>
<feature type="domain" description="ERAP1-like C-terminal" evidence="26">
    <location>
        <begin position="1571"/>
        <end position="1892"/>
    </location>
</feature>
<keyword evidence="14" id="KW-0482">Metalloprotease</keyword>
<evidence type="ECO:0000256" key="2">
    <source>
        <dbReference type="ARBA" id="ARBA00004609"/>
    </source>
</evidence>
<evidence type="ECO:0000256" key="8">
    <source>
        <dbReference type="ARBA" id="ARBA00022622"/>
    </source>
</evidence>
<dbReference type="PRINTS" id="PR00756">
    <property type="entry name" value="ALADIPTASE"/>
</dbReference>
<dbReference type="FunFam" id="2.60.40.1730:FF:000002">
    <property type="entry name" value="Aminopeptidase"/>
    <property type="match status" value="2"/>
</dbReference>
<evidence type="ECO:0000256" key="19">
    <source>
        <dbReference type="ARBA" id="ARBA00042613"/>
    </source>
</evidence>
<dbReference type="Gene3D" id="1.10.390.10">
    <property type="entry name" value="Neutral Protease Domain 2"/>
    <property type="match status" value="2"/>
</dbReference>
<evidence type="ECO:0000256" key="1">
    <source>
        <dbReference type="ARBA" id="ARBA00000098"/>
    </source>
</evidence>
<dbReference type="GeneID" id="111605455"/>
<keyword evidence="23" id="KW-0812">Transmembrane</keyword>
<dbReference type="GO" id="GO:0042277">
    <property type="term" value="F:peptide binding"/>
    <property type="evidence" value="ECO:0007669"/>
    <property type="project" value="TreeGrafter"/>
</dbReference>
<feature type="chain" id="PRO_5027084811" description="Aminopeptidase N" evidence="24">
    <location>
        <begin position="38"/>
        <end position="1938"/>
    </location>
</feature>
<feature type="binding site" evidence="21">
    <location>
        <position position="1339"/>
    </location>
    <ligand>
        <name>Zn(2+)</name>
        <dbReference type="ChEBI" id="CHEBI:29105"/>
        <note>catalytic</note>
    </ligand>
</feature>
<dbReference type="GO" id="GO:0005737">
    <property type="term" value="C:cytoplasm"/>
    <property type="evidence" value="ECO:0007669"/>
    <property type="project" value="TreeGrafter"/>
</dbReference>
<evidence type="ECO:0000256" key="9">
    <source>
        <dbReference type="ARBA" id="ARBA00022670"/>
    </source>
</evidence>
<keyword evidence="10 21" id="KW-0479">Metal-binding</keyword>
<keyword evidence="6" id="KW-0031">Aminopeptidase</keyword>
<proteinExistence type="inferred from homology"/>
<feature type="binding site" evidence="21">
    <location>
        <position position="1343"/>
    </location>
    <ligand>
        <name>Zn(2+)</name>
        <dbReference type="ChEBI" id="CHEBI:29105"/>
        <note>catalytic</note>
    </ligand>
</feature>